<dbReference type="Pfam" id="PF00588">
    <property type="entry name" value="SpoU_methylase"/>
    <property type="match status" value="1"/>
</dbReference>
<evidence type="ECO:0000256" key="2">
    <source>
        <dbReference type="ARBA" id="ARBA00022603"/>
    </source>
</evidence>
<dbReference type="GO" id="GO:0008173">
    <property type="term" value="F:RNA methyltransferase activity"/>
    <property type="evidence" value="ECO:0007669"/>
    <property type="project" value="InterPro"/>
</dbReference>
<dbReference type="GO" id="GO:0005737">
    <property type="term" value="C:cytoplasm"/>
    <property type="evidence" value="ECO:0007669"/>
    <property type="project" value="UniProtKB-ARBA"/>
</dbReference>
<dbReference type="PANTHER" id="PTHR43191">
    <property type="entry name" value="RRNA METHYLTRANSFERASE 3"/>
    <property type="match status" value="1"/>
</dbReference>
<sequence>MRDDRAKKILLKPIWLIFSSALGFPKEVTDVEKLEEDLFGREIPQNWTEKREKRYRHQKKPKSTEKSQNTDGVDQKIDKSTNLAYRDLKFRDPIIRDTMMLLRSGKRQKKGQLLLLEGRRLIEDALKSNMQMKKLFFSRPEELEELSDLLKYSPHSQLFRVTYRDLSLWSQLTTSPGILAIFERPTSIQSRPKNILPISVICDNIREPNNLGSVIRICAALPCREVLVMKGCTDPFDGKSLRGGAGGQFHVPLRYPVNWEDLQEILPEDNSVFVAENNVEKALNFTEKKPLDVAEFFLPEQNPGHHMTLIIGGETHGISEEGYRLMKLYKNSACLHIPLSECVESLNTASALAVILFELRRKLLEKRKLENYVQEEK</sequence>
<dbReference type="SUPFAM" id="SSF75217">
    <property type="entry name" value="alpha/beta knot"/>
    <property type="match status" value="1"/>
</dbReference>
<dbReference type="SUPFAM" id="SSF55315">
    <property type="entry name" value="L30e-like"/>
    <property type="match status" value="1"/>
</dbReference>
<dbReference type="VEuPathDB" id="VectorBase:PPAPM1_003780"/>
<name>A0A1B0DIJ4_PHLPP</name>
<dbReference type="EnsemblMetazoa" id="PPAI007979-RA">
    <property type="protein sequence ID" value="PPAI007979-PA"/>
    <property type="gene ID" value="PPAI007979"/>
</dbReference>
<dbReference type="GO" id="GO:0003723">
    <property type="term" value="F:RNA binding"/>
    <property type="evidence" value="ECO:0007669"/>
    <property type="project" value="InterPro"/>
</dbReference>
<comment type="similarity">
    <text evidence="1">Belongs to the class IV-like SAM-binding methyltransferase superfamily. RNA methyltransferase TrmH family.</text>
</comment>
<keyword evidence="6" id="KW-1185">Reference proteome</keyword>
<dbReference type="Proteomes" id="UP000092462">
    <property type="component" value="Unassembled WGS sequence"/>
</dbReference>
<dbReference type="Gene3D" id="3.30.1330.30">
    <property type="match status" value="1"/>
</dbReference>
<proteinExistence type="inferred from homology"/>
<dbReference type="InterPro" id="IPR013123">
    <property type="entry name" value="SpoU_subst-bd"/>
</dbReference>
<dbReference type="SMART" id="SM00967">
    <property type="entry name" value="SpoU_sub_bind"/>
    <property type="match status" value="1"/>
</dbReference>
<reference evidence="5" key="1">
    <citation type="submission" date="2022-08" db="UniProtKB">
        <authorList>
            <consortium name="EnsemblMetazoa"/>
        </authorList>
    </citation>
    <scope>IDENTIFICATION</scope>
    <source>
        <strain evidence="5">Israel</strain>
    </source>
</reference>
<dbReference type="Pfam" id="PF22435">
    <property type="entry name" value="MRM3-like_sub_bind"/>
    <property type="match status" value="1"/>
</dbReference>
<organism evidence="5 6">
    <name type="scientific">Phlebotomus papatasi</name>
    <name type="common">Sandfly</name>
    <dbReference type="NCBI Taxonomy" id="29031"/>
    <lineage>
        <taxon>Eukaryota</taxon>
        <taxon>Metazoa</taxon>
        <taxon>Ecdysozoa</taxon>
        <taxon>Arthropoda</taxon>
        <taxon>Hexapoda</taxon>
        <taxon>Insecta</taxon>
        <taxon>Pterygota</taxon>
        <taxon>Neoptera</taxon>
        <taxon>Endopterygota</taxon>
        <taxon>Diptera</taxon>
        <taxon>Nematocera</taxon>
        <taxon>Psychodoidea</taxon>
        <taxon>Psychodidae</taxon>
        <taxon>Phlebotomus</taxon>
        <taxon>Phlebotomus</taxon>
    </lineage>
</organism>
<dbReference type="InterPro" id="IPR001537">
    <property type="entry name" value="SpoU_MeTrfase"/>
</dbReference>
<dbReference type="GO" id="GO:0032259">
    <property type="term" value="P:methylation"/>
    <property type="evidence" value="ECO:0007669"/>
    <property type="project" value="UniProtKB-KW"/>
</dbReference>
<dbReference type="EMBL" id="AJVK01015541">
    <property type="status" value="NOT_ANNOTATED_CDS"/>
    <property type="molecule type" value="Genomic_DNA"/>
</dbReference>
<dbReference type="CDD" id="cd18106">
    <property type="entry name" value="SpoU-like_RNMTL1"/>
    <property type="match status" value="1"/>
</dbReference>
<evidence type="ECO:0000256" key="1">
    <source>
        <dbReference type="ARBA" id="ARBA00007228"/>
    </source>
</evidence>
<dbReference type="PANTHER" id="PTHR43191:SF2">
    <property type="entry name" value="RRNA METHYLTRANSFERASE 3, MITOCHONDRIAL"/>
    <property type="match status" value="1"/>
</dbReference>
<evidence type="ECO:0000256" key="3">
    <source>
        <dbReference type="ARBA" id="ARBA00022679"/>
    </source>
</evidence>
<dbReference type="InterPro" id="IPR053888">
    <property type="entry name" value="MRM3-like_sub_bind"/>
</dbReference>
<feature type="domain" description="RNA 2-O ribose methyltransferase substrate binding" evidence="4">
    <location>
        <begin position="115"/>
        <end position="188"/>
    </location>
</feature>
<dbReference type="VEuPathDB" id="VectorBase:PPAI007979"/>
<evidence type="ECO:0000259" key="4">
    <source>
        <dbReference type="SMART" id="SM00967"/>
    </source>
</evidence>
<dbReference type="InterPro" id="IPR029064">
    <property type="entry name" value="Ribosomal_eL30-like_sf"/>
</dbReference>
<dbReference type="Gene3D" id="3.40.1280.10">
    <property type="match status" value="1"/>
</dbReference>
<dbReference type="GO" id="GO:0006396">
    <property type="term" value="P:RNA processing"/>
    <property type="evidence" value="ECO:0007669"/>
    <property type="project" value="InterPro"/>
</dbReference>
<dbReference type="AlphaFoldDB" id="A0A1B0DIJ4"/>
<dbReference type="InterPro" id="IPR029028">
    <property type="entry name" value="Alpha/beta_knot_MTases"/>
</dbReference>
<keyword evidence="2" id="KW-0489">Methyltransferase</keyword>
<dbReference type="InterPro" id="IPR051259">
    <property type="entry name" value="rRNA_Methyltransferase"/>
</dbReference>
<dbReference type="InterPro" id="IPR029026">
    <property type="entry name" value="tRNA_m1G_MTases_N"/>
</dbReference>
<accession>A0A1B0DIJ4</accession>
<protein>
    <recommendedName>
        <fullName evidence="4">RNA 2-O ribose methyltransferase substrate binding domain-containing protein</fullName>
    </recommendedName>
</protein>
<keyword evidence="3" id="KW-0808">Transferase</keyword>
<evidence type="ECO:0000313" key="5">
    <source>
        <dbReference type="EnsemblMetazoa" id="PPAI007979-PA"/>
    </source>
</evidence>
<evidence type="ECO:0000313" key="6">
    <source>
        <dbReference type="Proteomes" id="UP000092462"/>
    </source>
</evidence>